<dbReference type="EMBL" id="CAADFM010000044">
    <property type="protein sequence ID" value="VFK10839.1"/>
    <property type="molecule type" value="Genomic_DNA"/>
</dbReference>
<dbReference type="AlphaFoldDB" id="A0A450X596"/>
<dbReference type="PANTHER" id="PTHR30483:SF37">
    <property type="entry name" value="ABC TRANSPORTER SUBSTRATE-BINDING PROTEIN"/>
    <property type="match status" value="1"/>
</dbReference>
<dbReference type="Pfam" id="PF13458">
    <property type="entry name" value="Peripla_BP_6"/>
    <property type="match status" value="1"/>
</dbReference>
<comment type="similarity">
    <text evidence="1">Belongs to the leucine-binding protein family.</text>
</comment>
<dbReference type="InterPro" id="IPR028081">
    <property type="entry name" value="Leu-bd"/>
</dbReference>
<evidence type="ECO:0000256" key="1">
    <source>
        <dbReference type="ARBA" id="ARBA00010062"/>
    </source>
</evidence>
<evidence type="ECO:0000313" key="4">
    <source>
        <dbReference type="EMBL" id="VFK10839.1"/>
    </source>
</evidence>
<evidence type="ECO:0000313" key="5">
    <source>
        <dbReference type="EMBL" id="VFK24445.1"/>
    </source>
</evidence>
<dbReference type="CDD" id="cd06338">
    <property type="entry name" value="PBP1_ABC_ligand_binding-like"/>
    <property type="match status" value="1"/>
</dbReference>
<accession>A0A450X596</accession>
<sequence>MDGQNMDFSILKVRLIRKNPTCSGSELYAGLEKRDMLHHYKGLRALIVGLMCGVLSTPAFPVEEIVIGASVAQTGKYSRTGQEQLNGIRMWLEDVNAMGGLLGKSVHLVHYDDKSRPAMGTEIYEKLITDDKVHLLFGPYSSGITLSASAIAEKYGVPMISAGASASKIWSRGYKNVFGLYTPAEEYMNQILAFARSKGLARIALIYSDTAFPRGVAIGVREKAATLGMDLVFEQEYAKDVLDFEAIIRGMRDKNPDIIIGASYLPDSTAFVRQAKKHGLGARILAFAVGPALPDFGKNLGVDAEGIMGNSQWEPNLNLPGIKEFVGAYKEKYDRLPGYHAAGGYGAGQVAEAAIRQSESVEPDKVRDALLQLEITTIFGNYKVDETGKQKGKPAYTIQWIDGKRELILPSETATTEPAYPFRIWSKRLSPNHDYRTFRDDSLLIWETDLRRKCSTEGVGIKIDCAPSPRR</sequence>
<feature type="domain" description="Leucine-binding protein" evidence="3">
    <location>
        <begin position="64"/>
        <end position="403"/>
    </location>
</feature>
<proteinExistence type="inferred from homology"/>
<gene>
    <name evidence="4" type="ORF">BECKLPF1236A_GA0070988_1004412</name>
    <name evidence="5" type="ORF">BECKLPF1236C_GA0070990_1001311</name>
</gene>
<evidence type="ECO:0000256" key="2">
    <source>
        <dbReference type="ARBA" id="ARBA00022729"/>
    </source>
</evidence>
<dbReference type="InterPro" id="IPR028082">
    <property type="entry name" value="Peripla_BP_I"/>
</dbReference>
<dbReference type="InterPro" id="IPR051010">
    <property type="entry name" value="BCAA_transport"/>
</dbReference>
<dbReference type="PANTHER" id="PTHR30483">
    <property type="entry name" value="LEUCINE-SPECIFIC-BINDING PROTEIN"/>
    <property type="match status" value="1"/>
</dbReference>
<reference evidence="5" key="1">
    <citation type="submission" date="2019-02" db="EMBL/GenBank/DDBJ databases">
        <authorList>
            <person name="Gruber-Vodicka R. H."/>
            <person name="Seah K. B. B."/>
        </authorList>
    </citation>
    <scope>NUCLEOTIDE SEQUENCE</scope>
    <source>
        <strain evidence="4">BECK_S312</strain>
        <strain evidence="5">BECK_S426</strain>
    </source>
</reference>
<protein>
    <submittedName>
        <fullName evidence="5">Branched-chain amino acid transport system substrate-binding protein</fullName>
    </submittedName>
</protein>
<evidence type="ECO:0000259" key="3">
    <source>
        <dbReference type="Pfam" id="PF13458"/>
    </source>
</evidence>
<dbReference type="Gene3D" id="3.40.50.2300">
    <property type="match status" value="2"/>
</dbReference>
<dbReference type="EMBL" id="CAADFP010000013">
    <property type="protein sequence ID" value="VFK24445.1"/>
    <property type="molecule type" value="Genomic_DNA"/>
</dbReference>
<organism evidence="5">
    <name type="scientific">Candidatus Kentrum sp. LPFa</name>
    <dbReference type="NCBI Taxonomy" id="2126335"/>
    <lineage>
        <taxon>Bacteria</taxon>
        <taxon>Pseudomonadati</taxon>
        <taxon>Pseudomonadota</taxon>
        <taxon>Gammaproteobacteria</taxon>
        <taxon>Candidatus Kentrum</taxon>
    </lineage>
</organism>
<name>A0A450X596_9GAMM</name>
<dbReference type="SUPFAM" id="SSF53822">
    <property type="entry name" value="Periplasmic binding protein-like I"/>
    <property type="match status" value="1"/>
</dbReference>
<keyword evidence="2" id="KW-0732">Signal</keyword>